<gene>
    <name evidence="1" type="ORF">LCGC14_0504640</name>
</gene>
<organism evidence="1">
    <name type="scientific">marine sediment metagenome</name>
    <dbReference type="NCBI Taxonomy" id="412755"/>
    <lineage>
        <taxon>unclassified sequences</taxon>
        <taxon>metagenomes</taxon>
        <taxon>ecological metagenomes</taxon>
    </lineage>
</organism>
<name>A0A0F9S815_9ZZZZ</name>
<reference evidence="1" key="1">
    <citation type="journal article" date="2015" name="Nature">
        <title>Complex archaea that bridge the gap between prokaryotes and eukaryotes.</title>
        <authorList>
            <person name="Spang A."/>
            <person name="Saw J.H."/>
            <person name="Jorgensen S.L."/>
            <person name="Zaremba-Niedzwiedzka K."/>
            <person name="Martijn J."/>
            <person name="Lind A.E."/>
            <person name="van Eijk R."/>
            <person name="Schleper C."/>
            <person name="Guy L."/>
            <person name="Ettema T.J."/>
        </authorList>
    </citation>
    <scope>NUCLEOTIDE SEQUENCE</scope>
</reference>
<protein>
    <submittedName>
        <fullName evidence="1">Uncharacterized protein</fullName>
    </submittedName>
</protein>
<comment type="caution">
    <text evidence="1">The sequence shown here is derived from an EMBL/GenBank/DDBJ whole genome shotgun (WGS) entry which is preliminary data.</text>
</comment>
<sequence>MKATAVTEMRFDAGGLVESTSESGCDIKSVRIEASKRKDMIDIKCRTPIEGATTTTTITSD</sequence>
<evidence type="ECO:0000313" key="1">
    <source>
        <dbReference type="EMBL" id="KKN63194.1"/>
    </source>
</evidence>
<dbReference type="EMBL" id="LAZR01000598">
    <property type="protein sequence ID" value="KKN63194.1"/>
    <property type="molecule type" value="Genomic_DNA"/>
</dbReference>
<proteinExistence type="predicted"/>
<dbReference type="AlphaFoldDB" id="A0A0F9S815"/>
<accession>A0A0F9S815</accession>